<dbReference type="Gene3D" id="3.30.70.1880">
    <property type="entry name" value="Protein of unknown function DUF881"/>
    <property type="match status" value="1"/>
</dbReference>
<keyword evidence="3" id="KW-1185">Reference proteome</keyword>
<dbReference type="InterPro" id="IPR010273">
    <property type="entry name" value="DUF881"/>
</dbReference>
<dbReference type="RefSeq" id="WP_137698592.1">
    <property type="nucleotide sequence ID" value="NZ_CP061336.1"/>
</dbReference>
<dbReference type="PANTHER" id="PTHR37313:SF2">
    <property type="entry name" value="UPF0749 PROTEIN YLXX"/>
    <property type="match status" value="1"/>
</dbReference>
<proteinExistence type="inferred from homology"/>
<comment type="similarity">
    <text evidence="1">Belongs to the UPF0749 family.</text>
</comment>
<gene>
    <name evidence="2" type="ORF">EHE19_012140</name>
</gene>
<dbReference type="OrthoDB" id="9776196at2"/>
<accession>A0A4U7JD47</accession>
<evidence type="ECO:0000313" key="2">
    <source>
        <dbReference type="EMBL" id="QNU65671.1"/>
    </source>
</evidence>
<evidence type="ECO:0000313" key="3">
    <source>
        <dbReference type="Proteomes" id="UP000306409"/>
    </source>
</evidence>
<organism evidence="2 3">
    <name type="scientific">Ruminiclostridium herbifermentans</name>
    <dbReference type="NCBI Taxonomy" id="2488810"/>
    <lineage>
        <taxon>Bacteria</taxon>
        <taxon>Bacillati</taxon>
        <taxon>Bacillota</taxon>
        <taxon>Clostridia</taxon>
        <taxon>Eubacteriales</taxon>
        <taxon>Oscillospiraceae</taxon>
        <taxon>Ruminiclostridium</taxon>
    </lineage>
</organism>
<protein>
    <submittedName>
        <fullName evidence="2">DUF881 domain-containing protein</fullName>
    </submittedName>
</protein>
<dbReference type="Pfam" id="PF05949">
    <property type="entry name" value="DUF881"/>
    <property type="match status" value="1"/>
</dbReference>
<evidence type="ECO:0000256" key="1">
    <source>
        <dbReference type="ARBA" id="ARBA00009108"/>
    </source>
</evidence>
<dbReference type="EMBL" id="CP061336">
    <property type="protein sequence ID" value="QNU65671.1"/>
    <property type="molecule type" value="Genomic_DNA"/>
</dbReference>
<dbReference type="Proteomes" id="UP000306409">
    <property type="component" value="Chromosome"/>
</dbReference>
<name>A0A4U7JD47_9FIRM</name>
<reference evidence="2 3" key="1">
    <citation type="submission" date="2020-09" db="EMBL/GenBank/DDBJ databases">
        <title>Characterization and genome sequencing of Ruminiclostridium sp. nov. MA18.</title>
        <authorList>
            <person name="Rettenmaier R."/>
            <person name="Kowollik M.-L."/>
            <person name="Liebl W."/>
            <person name="Zverlov V."/>
        </authorList>
    </citation>
    <scope>NUCLEOTIDE SEQUENCE [LARGE SCALE GENOMIC DNA]</scope>
    <source>
        <strain evidence="2 3">MA18</strain>
    </source>
</reference>
<dbReference type="AlphaFoldDB" id="A0A4U7JD47"/>
<dbReference type="KEGG" id="rher:EHE19_012140"/>
<sequence>MKLKGFRVNDRYIILLFAFMLLGALITLQIRSTVSVQRQAADILNTDKLKIQLDEKIKTGEKYKEQIEKLENDKAAFLAAPINNVSISQKKELEYLKLISGLTDVTGEGVIITLNDAEFPDSEIVMDYIIHDNDIYNVVNQLKIAGALAISINDERIIATSELICAGPTIKINNNRYAVPYTIKAIGDSDVLYKALKESYIINDMLTLKKRVTISQEKDIVVPKFTNDINSLISRLEVIDYEDKKN</sequence>
<dbReference type="PANTHER" id="PTHR37313">
    <property type="entry name" value="UPF0749 PROTEIN RV1825"/>
    <property type="match status" value="1"/>
</dbReference>